<dbReference type="PIRSF" id="PIRSF015592">
    <property type="entry name" value="Prld-crbxl_pptds"/>
    <property type="match status" value="1"/>
</dbReference>
<dbReference type="PANTHER" id="PTHR23402">
    <property type="entry name" value="PROTEASE FAMILY C15 PYROGLUTAMYL-PEPTIDASE I-RELATED"/>
    <property type="match status" value="1"/>
</dbReference>
<evidence type="ECO:0000256" key="5">
    <source>
        <dbReference type="ARBA" id="ARBA00022490"/>
    </source>
</evidence>
<dbReference type="InterPro" id="IPR036440">
    <property type="entry name" value="Peptidase_C15-like_sf"/>
</dbReference>
<dbReference type="NCBIfam" id="NF009676">
    <property type="entry name" value="PRK13197.1"/>
    <property type="match status" value="1"/>
</dbReference>
<dbReference type="InterPro" id="IPR016125">
    <property type="entry name" value="Peptidase_C15-like"/>
</dbReference>
<sequence length="209" mass="22963">MMKLLLTGFEPFGGSTINPSALVLDRIREDHLSHARIFTSVLPVDGEMAPAQLIQKIDAIRPEIVLCLGEAPGRPAISIERVAINLLDYRIPDNANRLLSDRPVIEGAPVAYFSTLPVRVLYDALIHQNIPAELSLTAGSYLCNQVFFHLMHRTSVDPGILSAGFIHLPSLPEQVIKRPNLGPSMSLDMVVDAIHIVLKVLDDHARSIL</sequence>
<dbReference type="GO" id="GO:0006508">
    <property type="term" value="P:proteolysis"/>
    <property type="evidence" value="ECO:0007669"/>
    <property type="project" value="UniProtKB-KW"/>
</dbReference>
<dbReference type="GO" id="GO:0005829">
    <property type="term" value="C:cytosol"/>
    <property type="evidence" value="ECO:0007669"/>
    <property type="project" value="InterPro"/>
</dbReference>
<comment type="similarity">
    <text evidence="4">Belongs to the peptidase C15 family.</text>
</comment>
<dbReference type="SUPFAM" id="SSF53182">
    <property type="entry name" value="Pyrrolidone carboxyl peptidase (pyroglutamate aminopeptidase)"/>
    <property type="match status" value="1"/>
</dbReference>
<feature type="active site" evidence="10">
    <location>
        <position position="143"/>
    </location>
</feature>
<feature type="active site" evidence="9">
    <location>
        <position position="80"/>
    </location>
</feature>
<evidence type="ECO:0000256" key="6">
    <source>
        <dbReference type="ARBA" id="ARBA00022670"/>
    </source>
</evidence>
<comment type="caution">
    <text evidence="11">The sequence shown here is derived from an EMBL/GenBank/DDBJ whole genome shotgun (WGS) entry which is preliminary data.</text>
</comment>
<dbReference type="PRINTS" id="PR00706">
    <property type="entry name" value="PYROGLUPTASE"/>
</dbReference>
<comment type="subcellular location">
    <subcellularLocation>
        <location evidence="3">Cytoplasm</location>
    </subcellularLocation>
</comment>
<dbReference type="PROSITE" id="PS01333">
    <property type="entry name" value="PYRASE_GLU"/>
    <property type="match status" value="1"/>
</dbReference>
<evidence type="ECO:0000256" key="1">
    <source>
        <dbReference type="ARBA" id="ARBA00001770"/>
    </source>
</evidence>
<keyword evidence="5" id="KW-0963">Cytoplasm</keyword>
<dbReference type="PROSITE" id="PS01334">
    <property type="entry name" value="PYRASE_CYS"/>
    <property type="match status" value="1"/>
</dbReference>
<evidence type="ECO:0000256" key="10">
    <source>
        <dbReference type="PROSITE-ProRule" id="PRU10077"/>
    </source>
</evidence>
<dbReference type="EC" id="3.4.19.3" evidence="9"/>
<dbReference type="PANTHER" id="PTHR23402:SF1">
    <property type="entry name" value="PYROGLUTAMYL-PEPTIDASE I"/>
    <property type="match status" value="1"/>
</dbReference>
<keyword evidence="7 11" id="KW-0378">Hydrolase</keyword>
<evidence type="ECO:0000313" key="11">
    <source>
        <dbReference type="EMBL" id="HGS20353.1"/>
    </source>
</evidence>
<dbReference type="EMBL" id="DSYK01000031">
    <property type="protein sequence ID" value="HGS20353.1"/>
    <property type="molecule type" value="Genomic_DNA"/>
</dbReference>
<reference evidence="11" key="1">
    <citation type="journal article" date="2020" name="mSystems">
        <title>Genome- and Community-Level Interaction Insights into Carbon Utilization and Element Cycling Functions of Hydrothermarchaeota in Hydrothermal Sediment.</title>
        <authorList>
            <person name="Zhou Z."/>
            <person name="Liu Y."/>
            <person name="Xu W."/>
            <person name="Pan J."/>
            <person name="Luo Z.H."/>
            <person name="Li M."/>
        </authorList>
    </citation>
    <scope>NUCLEOTIDE SEQUENCE [LARGE SCALE GENOMIC DNA]</scope>
    <source>
        <strain evidence="11">SpSt-573</strain>
    </source>
</reference>
<dbReference type="InterPro" id="IPR033693">
    <property type="entry name" value="PGPEP1_Glu_AS"/>
</dbReference>
<organism evidence="11">
    <name type="scientific">Anaerolinea thermolimosa</name>
    <dbReference type="NCBI Taxonomy" id="229919"/>
    <lineage>
        <taxon>Bacteria</taxon>
        <taxon>Bacillati</taxon>
        <taxon>Chloroflexota</taxon>
        <taxon>Anaerolineae</taxon>
        <taxon>Anaerolineales</taxon>
        <taxon>Anaerolineaceae</taxon>
        <taxon>Anaerolinea</taxon>
    </lineage>
</organism>
<dbReference type="InterPro" id="IPR029762">
    <property type="entry name" value="PGP-I_bact-type"/>
</dbReference>
<dbReference type="InterPro" id="IPR000816">
    <property type="entry name" value="Peptidase_C15"/>
</dbReference>
<evidence type="ECO:0000256" key="3">
    <source>
        <dbReference type="ARBA" id="ARBA00004496"/>
    </source>
</evidence>
<dbReference type="NCBIfam" id="TIGR00504">
    <property type="entry name" value="pyro_pdase"/>
    <property type="match status" value="1"/>
</dbReference>
<dbReference type="CDD" id="cd00501">
    <property type="entry name" value="Peptidase_C15"/>
    <property type="match status" value="1"/>
</dbReference>
<name>A0A7C4KG26_9CHLR</name>
<gene>
    <name evidence="11" type="primary">pcp</name>
    <name evidence="11" type="ORF">ENT37_00605</name>
</gene>
<comment type="function">
    <text evidence="2">Removes 5-oxoproline from various penultimate amino acid residues except L-proline.</text>
</comment>
<dbReference type="InterPro" id="IPR033694">
    <property type="entry name" value="PGPEP1_Cys_AS"/>
</dbReference>
<dbReference type="Gene3D" id="3.40.630.20">
    <property type="entry name" value="Peptidase C15, pyroglutamyl peptidase I-like"/>
    <property type="match status" value="1"/>
</dbReference>
<dbReference type="AlphaFoldDB" id="A0A7C4KG26"/>
<dbReference type="Pfam" id="PF01470">
    <property type="entry name" value="Peptidase_C15"/>
    <property type="match status" value="1"/>
</dbReference>
<evidence type="ECO:0000256" key="2">
    <source>
        <dbReference type="ARBA" id="ARBA00002280"/>
    </source>
</evidence>
<comment type="catalytic activity">
    <reaction evidence="1 9">
        <text>Release of an N-terminal pyroglutamyl group from a polypeptide, the second amino acid generally not being Pro.</text>
        <dbReference type="EC" id="3.4.19.3"/>
    </reaction>
</comment>
<proteinExistence type="inferred from homology"/>
<keyword evidence="8" id="KW-0788">Thiol protease</keyword>
<evidence type="ECO:0000256" key="4">
    <source>
        <dbReference type="ARBA" id="ARBA00006641"/>
    </source>
</evidence>
<protein>
    <recommendedName>
        <fullName evidence="9">Pyroglutamyl-peptidase I</fullName>
        <ecNumber evidence="9">3.4.19.3</ecNumber>
    </recommendedName>
</protein>
<dbReference type="GO" id="GO:0016920">
    <property type="term" value="F:pyroglutamyl-peptidase activity"/>
    <property type="evidence" value="ECO:0007669"/>
    <property type="project" value="UniProtKB-EC"/>
</dbReference>
<keyword evidence="6" id="KW-0645">Protease</keyword>
<accession>A0A7C4KG26</accession>
<evidence type="ECO:0000256" key="8">
    <source>
        <dbReference type="ARBA" id="ARBA00022807"/>
    </source>
</evidence>
<evidence type="ECO:0000256" key="9">
    <source>
        <dbReference type="PROSITE-ProRule" id="PRU10076"/>
    </source>
</evidence>
<evidence type="ECO:0000256" key="7">
    <source>
        <dbReference type="ARBA" id="ARBA00022801"/>
    </source>
</evidence>